<gene>
    <name evidence="3" type="ORF">GCM10025759_34600</name>
</gene>
<feature type="chain" id="PRO_5045867026" evidence="1">
    <location>
        <begin position="24"/>
        <end position="217"/>
    </location>
</feature>
<accession>A0ABP9LQJ1</accession>
<evidence type="ECO:0000313" key="4">
    <source>
        <dbReference type="Proteomes" id="UP001501083"/>
    </source>
</evidence>
<dbReference type="RefSeq" id="WP_199244459.1">
    <property type="nucleotide sequence ID" value="NZ_BAABKY010000006.1"/>
</dbReference>
<evidence type="ECO:0000313" key="3">
    <source>
        <dbReference type="EMBL" id="GAA5082651.1"/>
    </source>
</evidence>
<keyword evidence="1" id="KW-0732">Signal</keyword>
<dbReference type="PANTHER" id="PTHR30383:SF24">
    <property type="entry name" value="THIOESTERASE 1_PROTEASE 1_LYSOPHOSPHOLIPASE L1"/>
    <property type="match status" value="1"/>
</dbReference>
<comment type="caution">
    <text evidence="3">The sequence shown here is derived from an EMBL/GenBank/DDBJ whole genome shotgun (WGS) entry which is preliminary data.</text>
</comment>
<dbReference type="InterPro" id="IPR013830">
    <property type="entry name" value="SGNH_hydro"/>
</dbReference>
<dbReference type="SUPFAM" id="SSF52266">
    <property type="entry name" value="SGNH hydrolase"/>
    <property type="match status" value="1"/>
</dbReference>
<dbReference type="Gene3D" id="3.40.50.1110">
    <property type="entry name" value="SGNH hydrolase"/>
    <property type="match status" value="1"/>
</dbReference>
<sequence length="217" mass="23105">MQCAIGWVFGAWLMLAAALPAWAQTAARAAATPTQARTVLVMGDSLSAGYGLAASQGWVALTADRIAKTKPGWRVVNASISGETTAGGAARIDGELKRNKPSVVVIELGANDGLRGLPLAQSRSNLDRMIRASKAAGAKVLLVGMRMPPNLGREYTQGFADNYSALAKQHSTALLPFLLEPIALDRNAFQSDNLHPIASAQPKLRDHVWTQLEPLLR</sequence>
<name>A0ABP9LQJ1_9GAMM</name>
<dbReference type="CDD" id="cd01822">
    <property type="entry name" value="Lysophospholipase_L1_like"/>
    <property type="match status" value="1"/>
</dbReference>
<keyword evidence="4" id="KW-1185">Reference proteome</keyword>
<dbReference type="InterPro" id="IPR051532">
    <property type="entry name" value="Ester_Hydrolysis_Enzymes"/>
</dbReference>
<dbReference type="InterPro" id="IPR008265">
    <property type="entry name" value="Lipase_GDSL_AS"/>
</dbReference>
<feature type="domain" description="SGNH hydrolase-type esterase" evidence="2">
    <location>
        <begin position="41"/>
        <end position="196"/>
    </location>
</feature>
<dbReference type="PANTHER" id="PTHR30383">
    <property type="entry name" value="THIOESTERASE 1/PROTEASE 1/LYSOPHOSPHOLIPASE L1"/>
    <property type="match status" value="1"/>
</dbReference>
<evidence type="ECO:0000259" key="2">
    <source>
        <dbReference type="Pfam" id="PF13472"/>
    </source>
</evidence>
<dbReference type="Proteomes" id="UP001501083">
    <property type="component" value="Unassembled WGS sequence"/>
</dbReference>
<organism evidence="3 4">
    <name type="scientific">Lysobacter panacisoli</name>
    <dbReference type="NCBI Taxonomy" id="1255263"/>
    <lineage>
        <taxon>Bacteria</taxon>
        <taxon>Pseudomonadati</taxon>
        <taxon>Pseudomonadota</taxon>
        <taxon>Gammaproteobacteria</taxon>
        <taxon>Lysobacterales</taxon>
        <taxon>Lysobacteraceae</taxon>
        <taxon>Lysobacter</taxon>
    </lineage>
</organism>
<proteinExistence type="predicted"/>
<protein>
    <submittedName>
        <fullName evidence="3">Arylesterase</fullName>
    </submittedName>
</protein>
<dbReference type="Pfam" id="PF13472">
    <property type="entry name" value="Lipase_GDSL_2"/>
    <property type="match status" value="1"/>
</dbReference>
<feature type="signal peptide" evidence="1">
    <location>
        <begin position="1"/>
        <end position="23"/>
    </location>
</feature>
<dbReference type="PROSITE" id="PS01098">
    <property type="entry name" value="LIPASE_GDSL_SER"/>
    <property type="match status" value="1"/>
</dbReference>
<evidence type="ECO:0000256" key="1">
    <source>
        <dbReference type="SAM" id="SignalP"/>
    </source>
</evidence>
<reference evidence="4" key="1">
    <citation type="journal article" date="2019" name="Int. J. Syst. Evol. Microbiol.">
        <title>The Global Catalogue of Microorganisms (GCM) 10K type strain sequencing project: providing services to taxonomists for standard genome sequencing and annotation.</title>
        <authorList>
            <consortium name="The Broad Institute Genomics Platform"/>
            <consortium name="The Broad Institute Genome Sequencing Center for Infectious Disease"/>
            <person name="Wu L."/>
            <person name="Ma J."/>
        </authorList>
    </citation>
    <scope>NUCLEOTIDE SEQUENCE [LARGE SCALE GENOMIC DNA]</scope>
    <source>
        <strain evidence="4">JCM 19212</strain>
    </source>
</reference>
<dbReference type="InterPro" id="IPR036514">
    <property type="entry name" value="SGNH_hydro_sf"/>
</dbReference>
<dbReference type="EMBL" id="BAABKY010000006">
    <property type="protein sequence ID" value="GAA5082651.1"/>
    <property type="molecule type" value="Genomic_DNA"/>
</dbReference>